<accession>A0A5P1R9K2</accession>
<feature type="transmembrane region" description="Helical" evidence="5">
    <location>
        <begin position="7"/>
        <end position="25"/>
    </location>
</feature>
<keyword evidence="2 5" id="KW-0812">Transmembrane</keyword>
<dbReference type="AlphaFoldDB" id="A0A5P1R9K2"/>
<evidence type="ECO:0000256" key="1">
    <source>
        <dbReference type="ARBA" id="ARBA00022475"/>
    </source>
</evidence>
<keyword evidence="4 5" id="KW-0472">Membrane</keyword>
<evidence type="ECO:0000259" key="6">
    <source>
        <dbReference type="Pfam" id="PF06305"/>
    </source>
</evidence>
<dbReference type="InterPro" id="IPR010445">
    <property type="entry name" value="LapA_dom"/>
</dbReference>
<feature type="transmembrane region" description="Helical" evidence="5">
    <location>
        <begin position="45"/>
        <end position="71"/>
    </location>
</feature>
<dbReference type="Pfam" id="PF06305">
    <property type="entry name" value="LapA_dom"/>
    <property type="match status" value="1"/>
</dbReference>
<evidence type="ECO:0000313" key="7">
    <source>
        <dbReference type="EMBL" id="QEQ95971.1"/>
    </source>
</evidence>
<feature type="domain" description="Lipopolysaccharide assembly protein A" evidence="6">
    <location>
        <begin position="27"/>
        <end position="90"/>
    </location>
</feature>
<evidence type="ECO:0000256" key="5">
    <source>
        <dbReference type="SAM" id="Phobius"/>
    </source>
</evidence>
<dbReference type="EMBL" id="CP043869">
    <property type="protein sequence ID" value="QEQ95971.1"/>
    <property type="molecule type" value="Genomic_DNA"/>
</dbReference>
<evidence type="ECO:0000313" key="8">
    <source>
        <dbReference type="Proteomes" id="UP000324760"/>
    </source>
</evidence>
<keyword evidence="3 5" id="KW-1133">Transmembrane helix</keyword>
<protein>
    <submittedName>
        <fullName evidence="7">DUF1049 domain-containing protein</fullName>
    </submittedName>
</protein>
<evidence type="ECO:0000256" key="2">
    <source>
        <dbReference type="ARBA" id="ARBA00022692"/>
    </source>
</evidence>
<dbReference type="OrthoDB" id="6121208at2"/>
<keyword evidence="8" id="KW-1185">Reference proteome</keyword>
<reference evidence="7 8" key="1">
    <citation type="journal article" date="2019" name="Biochem. Eng. J.">
        <title>Metabolic engineering of the marine bacteria Neptunomonas concharum for the production of acetoin and meso-2,3-butanediol from acetate.</title>
        <authorList>
            <person name="Li W."/>
            <person name="Pu N."/>
            <person name="Liu C.-X."/>
            <person name="Yuan Q.-P."/>
            <person name="Li Z.-J."/>
        </authorList>
    </citation>
    <scope>NUCLEOTIDE SEQUENCE [LARGE SCALE GENOMIC DNA]</scope>
    <source>
        <strain evidence="7 8">JCM17730</strain>
    </source>
</reference>
<name>A0A5P1R9K2_9GAMM</name>
<dbReference type="GO" id="GO:0005886">
    <property type="term" value="C:plasma membrane"/>
    <property type="evidence" value="ECO:0007669"/>
    <property type="project" value="InterPro"/>
</dbReference>
<evidence type="ECO:0000256" key="3">
    <source>
        <dbReference type="ARBA" id="ARBA00022989"/>
    </source>
</evidence>
<dbReference type="RefSeq" id="WP_138988952.1">
    <property type="nucleotide sequence ID" value="NZ_CP043869.1"/>
</dbReference>
<dbReference type="Proteomes" id="UP000324760">
    <property type="component" value="Chromosome"/>
</dbReference>
<gene>
    <name evidence="7" type="ORF">F0U83_04200</name>
</gene>
<organism evidence="7 8">
    <name type="scientific">Neptunomonas concharum</name>
    <dbReference type="NCBI Taxonomy" id="1031538"/>
    <lineage>
        <taxon>Bacteria</taxon>
        <taxon>Pseudomonadati</taxon>
        <taxon>Pseudomonadota</taxon>
        <taxon>Gammaproteobacteria</taxon>
        <taxon>Oceanospirillales</taxon>
        <taxon>Oceanospirillaceae</taxon>
        <taxon>Neptunomonas</taxon>
    </lineage>
</organism>
<keyword evidence="1" id="KW-1003">Cell membrane</keyword>
<proteinExistence type="predicted"/>
<sequence>MRWLKMFILLLLSVVILMVGIMFAIHNTDKVAIDLVFVQLPQASLSLWLIAAFVIGGICGFLLSTIAVVALKTQLMSSRRKIQTTSKELDQLRTAALKDAV</sequence>
<evidence type="ECO:0000256" key="4">
    <source>
        <dbReference type="ARBA" id="ARBA00023136"/>
    </source>
</evidence>
<dbReference type="KEGG" id="ncu:F0U83_04200"/>